<protein>
    <submittedName>
        <fullName evidence="9">Spore gernimation protein</fullName>
    </submittedName>
</protein>
<reference evidence="9" key="1">
    <citation type="submission" date="2016-08" db="EMBL/GenBank/DDBJ databases">
        <title>Complete Genome Seqeunce of Paenibacillus sp. nov. IHBB 9852 from high altitute lake of Indian trans-Himalayas.</title>
        <authorList>
            <person name="Kiran S."/>
            <person name="Swarnkar M.K."/>
            <person name="Rana A."/>
            <person name="Tewari R."/>
            <person name="Gulati A."/>
        </authorList>
    </citation>
    <scope>NUCLEOTIDE SEQUENCE [LARGE SCALE GENOMIC DNA]</scope>
    <source>
        <strain evidence="9">IHBB 9852</strain>
    </source>
</reference>
<comment type="similarity">
    <text evidence="2">Belongs to the amino acid-polyamine-organocation (APC) superfamily. Spore germination protein (SGP) (TC 2.A.3.9) family.</text>
</comment>
<evidence type="ECO:0000256" key="5">
    <source>
        <dbReference type="ARBA" id="ARBA00022692"/>
    </source>
</evidence>
<evidence type="ECO:0000256" key="8">
    <source>
        <dbReference type="SAM" id="Phobius"/>
    </source>
</evidence>
<feature type="transmembrane region" description="Helical" evidence="8">
    <location>
        <begin position="46"/>
        <end position="67"/>
    </location>
</feature>
<feature type="transmembrane region" description="Helical" evidence="8">
    <location>
        <begin position="224"/>
        <end position="247"/>
    </location>
</feature>
<evidence type="ECO:0000256" key="4">
    <source>
        <dbReference type="ARBA" id="ARBA00022544"/>
    </source>
</evidence>
<feature type="transmembrane region" description="Helical" evidence="8">
    <location>
        <begin position="339"/>
        <end position="361"/>
    </location>
</feature>
<feature type="transmembrane region" description="Helical" evidence="8">
    <location>
        <begin position="193"/>
        <end position="212"/>
    </location>
</feature>
<evidence type="ECO:0000256" key="2">
    <source>
        <dbReference type="ARBA" id="ARBA00007998"/>
    </source>
</evidence>
<feature type="transmembrane region" description="Helical" evidence="8">
    <location>
        <begin position="87"/>
        <end position="112"/>
    </location>
</feature>
<name>A0A1B2E1K3_9BACL</name>
<dbReference type="KEGG" id="pib:BBD41_15350"/>
<evidence type="ECO:0000256" key="1">
    <source>
        <dbReference type="ARBA" id="ARBA00004141"/>
    </source>
</evidence>
<feature type="transmembrane region" description="Helical" evidence="8">
    <location>
        <begin position="12"/>
        <end position="34"/>
    </location>
</feature>
<feature type="transmembrane region" description="Helical" evidence="8">
    <location>
        <begin position="309"/>
        <end position="327"/>
    </location>
</feature>
<evidence type="ECO:0000313" key="9">
    <source>
        <dbReference type="EMBL" id="ANY73843.1"/>
    </source>
</evidence>
<dbReference type="InterPro" id="IPR004761">
    <property type="entry name" value="Spore_GerAB"/>
</dbReference>
<dbReference type="AlphaFoldDB" id="A0A1B2E1K3"/>
<keyword evidence="7 8" id="KW-0472">Membrane</keyword>
<dbReference type="PANTHER" id="PTHR34975">
    <property type="entry name" value="SPORE GERMINATION PROTEIN A2"/>
    <property type="match status" value="1"/>
</dbReference>
<feature type="transmembrane region" description="Helical" evidence="8">
    <location>
        <begin position="153"/>
        <end position="173"/>
    </location>
</feature>
<dbReference type="RefSeq" id="WP_099478109.1">
    <property type="nucleotide sequence ID" value="NZ_CP016809.1"/>
</dbReference>
<keyword evidence="3" id="KW-0813">Transport</keyword>
<proteinExistence type="inferred from homology"/>
<comment type="subcellular location">
    <subcellularLocation>
        <location evidence="1">Membrane</location>
        <topology evidence="1">Multi-pass membrane protein</topology>
    </subcellularLocation>
</comment>
<dbReference type="Pfam" id="PF03845">
    <property type="entry name" value="Spore_permease"/>
    <property type="match status" value="1"/>
</dbReference>
<dbReference type="EMBL" id="CP016809">
    <property type="protein sequence ID" value="ANY73843.1"/>
    <property type="molecule type" value="Genomic_DNA"/>
</dbReference>
<feature type="transmembrane region" description="Helical" evidence="8">
    <location>
        <begin position="124"/>
        <end position="141"/>
    </location>
</feature>
<dbReference type="PANTHER" id="PTHR34975:SF2">
    <property type="entry name" value="SPORE GERMINATION PROTEIN A2"/>
    <property type="match status" value="1"/>
</dbReference>
<evidence type="ECO:0000256" key="3">
    <source>
        <dbReference type="ARBA" id="ARBA00022448"/>
    </source>
</evidence>
<organism evidence="9">
    <name type="scientific">Paenibacillus ihbetae</name>
    <dbReference type="NCBI Taxonomy" id="1870820"/>
    <lineage>
        <taxon>Bacteria</taxon>
        <taxon>Bacillati</taxon>
        <taxon>Bacillota</taxon>
        <taxon>Bacilli</taxon>
        <taxon>Bacillales</taxon>
        <taxon>Paenibacillaceae</taxon>
        <taxon>Paenibacillus</taxon>
    </lineage>
</organism>
<keyword evidence="4" id="KW-0309">Germination</keyword>
<dbReference type="GO" id="GO:0009847">
    <property type="term" value="P:spore germination"/>
    <property type="evidence" value="ECO:0007669"/>
    <property type="project" value="InterPro"/>
</dbReference>
<feature type="transmembrane region" description="Helical" evidence="8">
    <location>
        <begin position="277"/>
        <end position="297"/>
    </location>
</feature>
<sequence length="369" mass="40923">MSSSNPISKENISTSQAAVMVINYMLGAGILTLPRTTVDAVRTPDAWISIIVSGLIVMAAGWIVVLLCKRFQGKTWFQFVPEITGKWIAFILSLLVIGYFIVISAFEIRILAEVTGLFLLEDTPMWAIVLPFMWIGLYLTLGGINCIARLYEIILPITLVFLVLALMLSSTIFEMDNLRPVLGSGPMPVLRGIKPTLLSFTGYEIMLIATAFMKFPKKATRAVIAGISVPVVIYTFTVVMVIGGMSIDGVKTRTWPTLDLMRSFEVQGLIFERFESLLLVIWIMQIFSTYTVTLYAASLGWSQVFNKKFRPFVFALLPVIFLIAMIPKDVTEAFKLGDTVGYASVFLFGVIPLILLLVSLVRKKGATSK</sequence>
<evidence type="ECO:0000256" key="6">
    <source>
        <dbReference type="ARBA" id="ARBA00022989"/>
    </source>
</evidence>
<dbReference type="GO" id="GO:0016020">
    <property type="term" value="C:membrane"/>
    <property type="evidence" value="ECO:0007669"/>
    <property type="project" value="UniProtKB-SubCell"/>
</dbReference>
<keyword evidence="5 8" id="KW-0812">Transmembrane</keyword>
<keyword evidence="6 8" id="KW-1133">Transmembrane helix</keyword>
<gene>
    <name evidence="9" type="ORF">BBD41_15350</name>
</gene>
<dbReference type="Gene3D" id="1.20.1740.10">
    <property type="entry name" value="Amino acid/polyamine transporter I"/>
    <property type="match status" value="1"/>
</dbReference>
<accession>A0A1B2E1K3</accession>
<evidence type="ECO:0000256" key="7">
    <source>
        <dbReference type="ARBA" id="ARBA00023136"/>
    </source>
</evidence>
<dbReference type="NCBIfam" id="TIGR00912">
    <property type="entry name" value="2A0309"/>
    <property type="match status" value="1"/>
</dbReference>